<keyword evidence="4" id="KW-1185">Reference proteome</keyword>
<name>A0A9P4M155_9PEZI</name>
<feature type="region of interest" description="Disordered" evidence="1">
    <location>
        <begin position="100"/>
        <end position="128"/>
    </location>
</feature>
<evidence type="ECO:0000313" key="3">
    <source>
        <dbReference type="EMBL" id="KAF2088558.1"/>
    </source>
</evidence>
<dbReference type="Proteomes" id="UP000799776">
    <property type="component" value="Unassembled WGS sequence"/>
</dbReference>
<proteinExistence type="predicted"/>
<protein>
    <submittedName>
        <fullName evidence="3">Uncharacterized protein</fullName>
    </submittedName>
</protein>
<organism evidence="3 4">
    <name type="scientific">Saccharata proteae CBS 121410</name>
    <dbReference type="NCBI Taxonomy" id="1314787"/>
    <lineage>
        <taxon>Eukaryota</taxon>
        <taxon>Fungi</taxon>
        <taxon>Dikarya</taxon>
        <taxon>Ascomycota</taxon>
        <taxon>Pezizomycotina</taxon>
        <taxon>Dothideomycetes</taxon>
        <taxon>Dothideomycetes incertae sedis</taxon>
        <taxon>Botryosphaeriales</taxon>
        <taxon>Saccharataceae</taxon>
        <taxon>Saccharata</taxon>
    </lineage>
</organism>
<dbReference type="GO" id="GO:0005576">
    <property type="term" value="C:extracellular region"/>
    <property type="evidence" value="ECO:0007669"/>
    <property type="project" value="TreeGrafter"/>
</dbReference>
<reference evidence="3" key="1">
    <citation type="journal article" date="2020" name="Stud. Mycol.">
        <title>101 Dothideomycetes genomes: a test case for predicting lifestyles and emergence of pathogens.</title>
        <authorList>
            <person name="Haridas S."/>
            <person name="Albert R."/>
            <person name="Binder M."/>
            <person name="Bloem J."/>
            <person name="Labutti K."/>
            <person name="Salamov A."/>
            <person name="Andreopoulos B."/>
            <person name="Baker S."/>
            <person name="Barry K."/>
            <person name="Bills G."/>
            <person name="Bluhm B."/>
            <person name="Cannon C."/>
            <person name="Castanera R."/>
            <person name="Culley D."/>
            <person name="Daum C."/>
            <person name="Ezra D."/>
            <person name="Gonzalez J."/>
            <person name="Henrissat B."/>
            <person name="Kuo A."/>
            <person name="Liang C."/>
            <person name="Lipzen A."/>
            <person name="Lutzoni F."/>
            <person name="Magnuson J."/>
            <person name="Mondo S."/>
            <person name="Nolan M."/>
            <person name="Ohm R."/>
            <person name="Pangilinan J."/>
            <person name="Park H.-J."/>
            <person name="Ramirez L."/>
            <person name="Alfaro M."/>
            <person name="Sun H."/>
            <person name="Tritt A."/>
            <person name="Yoshinaga Y."/>
            <person name="Zwiers L.-H."/>
            <person name="Turgeon B."/>
            <person name="Goodwin S."/>
            <person name="Spatafora J."/>
            <person name="Crous P."/>
            <person name="Grigoriev I."/>
        </authorList>
    </citation>
    <scope>NUCLEOTIDE SEQUENCE</scope>
    <source>
        <strain evidence="3">CBS 121410</strain>
    </source>
</reference>
<accession>A0A9P4M155</accession>
<dbReference type="InterPro" id="IPR021054">
    <property type="entry name" value="Cell_wall_mannoprotein_1"/>
</dbReference>
<comment type="caution">
    <text evidence="3">The sequence shown here is derived from an EMBL/GenBank/DDBJ whole genome shotgun (WGS) entry which is preliminary data.</text>
</comment>
<feature type="signal peptide" evidence="2">
    <location>
        <begin position="1"/>
        <end position="24"/>
    </location>
</feature>
<evidence type="ECO:0000313" key="4">
    <source>
        <dbReference type="Proteomes" id="UP000799776"/>
    </source>
</evidence>
<keyword evidence="2" id="KW-0732">Signal</keyword>
<sequence length="338" mass="33221">MKHYATIAALLSVASAIPAGPAAAKLLERSYGGNTCACAPPAPTESKAMSSAAMAMSSSAASMMSAYSSMSSVSAMSSFAQSGCPAPSVIYVTPTMSTPMSTPASTAASTPMSSASKDMSSASAPQSSAAASSAAPSSSAAASSAAPPSSAKASSSAAASSAPASSTVAAPSSCPSSASAQATGLTNSITNLASKLQALDSAINNFKAGDFSGAIAIQNAAGDVEKALTSADDSATSASTLSDCDSQFISEQVTNLVPEINTVIKDLIAAKPKFCNTDAGGLNSEVVSSLQTQKMDSDKFSKDVTAKLSSQYASAAPAVTNQIDSEFSKAISSYQASC</sequence>
<dbReference type="EMBL" id="ML978716">
    <property type="protein sequence ID" value="KAF2088558.1"/>
    <property type="molecule type" value="Genomic_DNA"/>
</dbReference>
<feature type="chain" id="PRO_5040334032" evidence="2">
    <location>
        <begin position="25"/>
        <end position="338"/>
    </location>
</feature>
<dbReference type="PANTHER" id="PTHR38123">
    <property type="entry name" value="CELL WALL SERINE-THREONINE-RICH GALACTOMANNOPROTEIN MP1 (AFU_ORTHOLOGUE AFUA_4G03240)"/>
    <property type="match status" value="1"/>
</dbReference>
<evidence type="ECO:0000256" key="1">
    <source>
        <dbReference type="SAM" id="MobiDB-lite"/>
    </source>
</evidence>
<evidence type="ECO:0000256" key="2">
    <source>
        <dbReference type="SAM" id="SignalP"/>
    </source>
</evidence>
<dbReference type="OrthoDB" id="2422134at2759"/>
<dbReference type="Pfam" id="PF12296">
    <property type="entry name" value="HsbA"/>
    <property type="match status" value="1"/>
</dbReference>
<dbReference type="AlphaFoldDB" id="A0A9P4M155"/>
<dbReference type="PANTHER" id="PTHR38123:SF6">
    <property type="entry name" value="CELL WALL SERINE-THREONINE-RICH GALACTOMANNOPROTEIN MP1 (AFU_ORTHOLOGUE AFUA_4G03240)"/>
    <property type="match status" value="1"/>
</dbReference>
<gene>
    <name evidence="3" type="ORF">K490DRAFT_55962</name>
</gene>
<dbReference type="Gene3D" id="1.20.1280.140">
    <property type="match status" value="1"/>
</dbReference>